<dbReference type="Pfam" id="PF13379">
    <property type="entry name" value="NMT1_2"/>
    <property type="match status" value="1"/>
</dbReference>
<dbReference type="SUPFAM" id="SSF53850">
    <property type="entry name" value="Periplasmic binding protein-like II"/>
    <property type="match status" value="1"/>
</dbReference>
<proteinExistence type="inferred from homology"/>
<organism evidence="5 6">
    <name type="scientific">Luedemannella flava</name>
    <dbReference type="NCBI Taxonomy" id="349316"/>
    <lineage>
        <taxon>Bacteria</taxon>
        <taxon>Bacillati</taxon>
        <taxon>Actinomycetota</taxon>
        <taxon>Actinomycetes</taxon>
        <taxon>Micromonosporales</taxon>
        <taxon>Micromonosporaceae</taxon>
        <taxon>Luedemannella</taxon>
    </lineage>
</organism>
<name>A0ABN2MB24_9ACTN</name>
<feature type="chain" id="PRO_5047045841" evidence="4">
    <location>
        <begin position="27"/>
        <end position="341"/>
    </location>
</feature>
<dbReference type="PANTHER" id="PTHR30024:SF47">
    <property type="entry name" value="TAURINE-BINDING PERIPLASMIC PROTEIN"/>
    <property type="match status" value="1"/>
</dbReference>
<dbReference type="InterPro" id="IPR010067">
    <property type="entry name" value="ABC_SsuA_sub-bd"/>
</dbReference>
<dbReference type="RefSeq" id="WP_344135466.1">
    <property type="nucleotide sequence ID" value="NZ_BAAALT010000156.1"/>
</dbReference>
<protein>
    <submittedName>
        <fullName evidence="5">ABC transporter substrate-binding protein</fullName>
    </submittedName>
</protein>
<evidence type="ECO:0000313" key="5">
    <source>
        <dbReference type="EMBL" id="GAA1818501.1"/>
    </source>
</evidence>
<evidence type="ECO:0000313" key="6">
    <source>
        <dbReference type="Proteomes" id="UP001500218"/>
    </source>
</evidence>
<dbReference type="PANTHER" id="PTHR30024">
    <property type="entry name" value="ALIPHATIC SULFONATES-BINDING PROTEIN-RELATED"/>
    <property type="match status" value="1"/>
</dbReference>
<evidence type="ECO:0000256" key="2">
    <source>
        <dbReference type="ARBA" id="ARBA00010742"/>
    </source>
</evidence>
<accession>A0ABN2MB24</accession>
<keyword evidence="3 4" id="KW-0732">Signal</keyword>
<feature type="signal peptide" evidence="4">
    <location>
        <begin position="1"/>
        <end position="26"/>
    </location>
</feature>
<comment type="subcellular location">
    <subcellularLocation>
        <location evidence="1">Periplasm</location>
    </subcellularLocation>
</comment>
<evidence type="ECO:0000256" key="1">
    <source>
        <dbReference type="ARBA" id="ARBA00004418"/>
    </source>
</evidence>
<dbReference type="CDD" id="cd13563">
    <property type="entry name" value="PBP2_SsuA_like_6"/>
    <property type="match status" value="1"/>
</dbReference>
<dbReference type="Proteomes" id="UP001500218">
    <property type="component" value="Unassembled WGS sequence"/>
</dbReference>
<comment type="caution">
    <text evidence="5">The sequence shown here is derived from an EMBL/GenBank/DDBJ whole genome shotgun (WGS) entry which is preliminary data.</text>
</comment>
<comment type="similarity">
    <text evidence="2">Belongs to the bacterial solute-binding protein SsuA/TauA family.</text>
</comment>
<evidence type="ECO:0000256" key="3">
    <source>
        <dbReference type="ARBA" id="ARBA00022729"/>
    </source>
</evidence>
<sequence length="341" mass="35428">MKRSLLTRALAGLGAAALLVASAACAEDKQVDPPVAGGSDPVTVTLAFSAWPGWFPWQVAQEKGLFAKNNVKVDLKYFDSYTDSLTALSTGKVDANSQTLNDTIGSLSGGAKQTIVLVNDNSSGNDQIIAKPGINTVADLKGKTVAVEQYTVDHYLLLLALKKAGLTEKDITLKPLLTDAAAAAFAGGQVDAVGAFAPFTTTALALPGSKAIATSKDFPGAIPDHLVFTADFVKAHPVAVQAVVDTWFDTLEWIAANKAEAISIMAKKGGVSDADYAAYDAGTSIFTRDQNLAAFTPGSTPANLNYQAEQIAQFLVDTGLAPSKPSLDGLFNDAFVKAATG</sequence>
<gene>
    <name evidence="5" type="ORF">GCM10009682_43930</name>
</gene>
<dbReference type="EMBL" id="BAAALT010000156">
    <property type="protein sequence ID" value="GAA1818501.1"/>
    <property type="molecule type" value="Genomic_DNA"/>
</dbReference>
<dbReference type="Gene3D" id="3.40.190.10">
    <property type="entry name" value="Periplasmic binding protein-like II"/>
    <property type="match status" value="2"/>
</dbReference>
<keyword evidence="6" id="KW-1185">Reference proteome</keyword>
<evidence type="ECO:0000256" key="4">
    <source>
        <dbReference type="SAM" id="SignalP"/>
    </source>
</evidence>
<reference evidence="5 6" key="1">
    <citation type="journal article" date="2019" name="Int. J. Syst. Evol. Microbiol.">
        <title>The Global Catalogue of Microorganisms (GCM) 10K type strain sequencing project: providing services to taxonomists for standard genome sequencing and annotation.</title>
        <authorList>
            <consortium name="The Broad Institute Genomics Platform"/>
            <consortium name="The Broad Institute Genome Sequencing Center for Infectious Disease"/>
            <person name="Wu L."/>
            <person name="Ma J."/>
        </authorList>
    </citation>
    <scope>NUCLEOTIDE SEQUENCE [LARGE SCALE GENOMIC DNA]</scope>
    <source>
        <strain evidence="5 6">JCM 13250</strain>
    </source>
</reference>
<dbReference type="PROSITE" id="PS51257">
    <property type="entry name" value="PROKAR_LIPOPROTEIN"/>
    <property type="match status" value="1"/>
</dbReference>
<dbReference type="NCBIfam" id="TIGR01728">
    <property type="entry name" value="SsuA_fam"/>
    <property type="match status" value="1"/>
</dbReference>